<keyword evidence="6" id="KW-1185">Reference proteome</keyword>
<evidence type="ECO:0008006" key="7">
    <source>
        <dbReference type="Google" id="ProtNLM"/>
    </source>
</evidence>
<dbReference type="GO" id="GO:0004497">
    <property type="term" value="F:monooxygenase activity"/>
    <property type="evidence" value="ECO:0007669"/>
    <property type="project" value="InterPro"/>
</dbReference>
<dbReference type="GO" id="GO:0005506">
    <property type="term" value="F:iron ion binding"/>
    <property type="evidence" value="ECO:0007669"/>
    <property type="project" value="InterPro"/>
</dbReference>
<dbReference type="Pfam" id="PF00067">
    <property type="entry name" value="p450"/>
    <property type="match status" value="1"/>
</dbReference>
<dbReference type="GO" id="GO:0016705">
    <property type="term" value="F:oxidoreductase activity, acting on paired donors, with incorporation or reduction of molecular oxygen"/>
    <property type="evidence" value="ECO:0007669"/>
    <property type="project" value="InterPro"/>
</dbReference>
<dbReference type="SUPFAM" id="SSF48264">
    <property type="entry name" value="Cytochrome P450"/>
    <property type="match status" value="1"/>
</dbReference>
<dbReference type="AlphaFoldDB" id="A0A0F7RWZ1"/>
<evidence type="ECO:0000256" key="2">
    <source>
        <dbReference type="ARBA" id="ARBA00022723"/>
    </source>
</evidence>
<feature type="non-terminal residue" evidence="5">
    <location>
        <position position="136"/>
    </location>
</feature>
<evidence type="ECO:0000313" key="6">
    <source>
        <dbReference type="Proteomes" id="UP000242770"/>
    </source>
</evidence>
<evidence type="ECO:0000256" key="3">
    <source>
        <dbReference type="ARBA" id="ARBA00023002"/>
    </source>
</evidence>
<keyword evidence="4" id="KW-0408">Iron</keyword>
<evidence type="ECO:0000256" key="1">
    <source>
        <dbReference type="ARBA" id="ARBA00010617"/>
    </source>
</evidence>
<dbReference type="PRINTS" id="PR00463">
    <property type="entry name" value="EP450I"/>
</dbReference>
<keyword evidence="3" id="KW-0560">Oxidoreductase</keyword>
<evidence type="ECO:0000256" key="4">
    <source>
        <dbReference type="ARBA" id="ARBA00023004"/>
    </source>
</evidence>
<dbReference type="InterPro" id="IPR036396">
    <property type="entry name" value="Cyt_P450_sf"/>
</dbReference>
<reference evidence="6" key="1">
    <citation type="submission" date="2014-06" db="EMBL/GenBank/DDBJ databases">
        <authorList>
            <person name="Berkman P.J."/>
        </authorList>
    </citation>
    <scope>NUCLEOTIDE SEQUENCE [LARGE SCALE GENOMIC DNA]</scope>
</reference>
<organism evidence="5 6">
    <name type="scientific">Sporisorium scitamineum</name>
    <dbReference type="NCBI Taxonomy" id="49012"/>
    <lineage>
        <taxon>Eukaryota</taxon>
        <taxon>Fungi</taxon>
        <taxon>Dikarya</taxon>
        <taxon>Basidiomycota</taxon>
        <taxon>Ustilaginomycotina</taxon>
        <taxon>Ustilaginomycetes</taxon>
        <taxon>Ustilaginales</taxon>
        <taxon>Ustilaginaceae</taxon>
        <taxon>Sporisorium</taxon>
    </lineage>
</organism>
<dbReference type="EMBL" id="CCFA01004055">
    <property type="protein sequence ID" value="CDS01516.1"/>
    <property type="molecule type" value="Genomic_DNA"/>
</dbReference>
<gene>
    <name evidence="5" type="primary">SSCI68280.1</name>
</gene>
<dbReference type="STRING" id="49012.A0A0F7RWZ1"/>
<evidence type="ECO:0000313" key="5">
    <source>
        <dbReference type="EMBL" id="CDS01516.1"/>
    </source>
</evidence>
<comment type="similarity">
    <text evidence="1">Belongs to the cytochrome P450 family.</text>
</comment>
<dbReference type="InterPro" id="IPR002401">
    <property type="entry name" value="Cyt_P450_E_grp-I"/>
</dbReference>
<protein>
    <recommendedName>
        <fullName evidence="7">Cytochrome P450</fullName>
    </recommendedName>
</protein>
<dbReference type="InterPro" id="IPR001128">
    <property type="entry name" value="Cyt_P450"/>
</dbReference>
<keyword evidence="2" id="KW-0479">Metal-binding</keyword>
<dbReference type="PANTHER" id="PTHR24296">
    <property type="entry name" value="CYTOCHROME P450"/>
    <property type="match status" value="1"/>
</dbReference>
<accession>A0A0F7RWZ1</accession>
<proteinExistence type="inferred from homology"/>
<dbReference type="GO" id="GO:0020037">
    <property type="term" value="F:heme binding"/>
    <property type="evidence" value="ECO:0007669"/>
    <property type="project" value="InterPro"/>
</dbReference>
<name>A0A0F7RWZ1_9BASI</name>
<sequence length="136" mass="15539">MAYRSSDGQGLSNQQLKDTILNLMIAGRDTTAEALSWMSWHMLTKPDVYSSIREEIDASLHADGQQEGLEIDYDVFEQHTAKLTTFHETLRLHPSIPKNIRRALQDDVLPNGGPRVRKGDLMLYSDWAMARNPEIW</sequence>
<dbReference type="Proteomes" id="UP000242770">
    <property type="component" value="Unassembled WGS sequence"/>
</dbReference>
<dbReference type="Gene3D" id="1.10.630.10">
    <property type="entry name" value="Cytochrome P450"/>
    <property type="match status" value="1"/>
</dbReference>